<evidence type="ECO:0000259" key="16">
    <source>
        <dbReference type="PROSITE" id="PS50086"/>
    </source>
</evidence>
<dbReference type="CDD" id="cd13957">
    <property type="entry name" value="PT_UbiA_Cox10"/>
    <property type="match status" value="1"/>
</dbReference>
<sequence>MISCKGNRILSPLVSRYHYLSPCTSTSSIGCTRYASLPRAKPHEDELLKGNETIPLKPNPFPTNTINLERKARTRKNADTGLFLPETEVNLSAWHKMEPRGLISSYLQLSKSKLTMLITSTAAAGYLVGTGPISVPALLACSAGTALLSAAANACNQLLEAPYDAQMKRTQSRVLVVHRFSPLHALTFAGVTSAVGCGLLYSVCNPITAYLGAVNFLLYAGVYTPLKRMHIGCTWAGALVGAIPPLMGYAAASGTLDMASLCLAGILFSWQFPHFNGLSWNLRPDYSKAGYRVMCVTNERLCRVTSLRHSLALVGLCSIAAPLTGLTTVSFAIDSLPINALLVYLSYKFYKAPDSKNSRKLFFFSLLYLPVIMLLMVIGSMSSPGWSTSPQAHPPNFPQPLNGGRFYSKEYSQYEELTSGFVQGFEEPDYEPRPSQFKFQPSTTEFSRDSSSGNRMRPTVWNEKDVRLQNGTYPTSDSQIQETDILGDETSSGEEEEKAMKHRPQLHTVSDDVVASSSEEAESDDPEVLEQIERERIIEMYEKGPENPRIDDWENPDWDVYRKTDRHGFIHKEGLSEADRAKSEKERIETEIKREKKWLSMLSQWDAKRPVKKLNERVWKGVPLKLRIRVWPKLLGIEELKAQNRGDDIYVKLVDRARLISKDIKQIDLDINRTYRDNQTFRRRYDIKQRSLLNVLAAYSMYNTEIGYCQGMSQIVALFLMFLDEEEAFWCLHALMISERHSMHGFFVPGFPKLQRFEEHFQKILKKYKPKVYKQFEKEGIPYIYLTKWWFGCFLDRVPFPLALRLWDVFLYEGDTILMAMAINIMKMHERTIRKLTLETFMEFIQSTMAEDFQFPDDEVMKSLREVLTKLISDRTQRPPPPGPGALPERPTKAFGPVLARSLKEIQDQVSELRSRSSRANSVATGRTPQSRRRNDRNYQLPATPLKKDLNTGPSPINETAIPSHQVPFQDEHSGKMVFVVRGGDNDESPTADAEVKTPKRIPQLPSAEPPGVTHSANHITYVTIGDDEDADQWISRV</sequence>
<evidence type="ECO:0000256" key="5">
    <source>
        <dbReference type="ARBA" id="ARBA00022679"/>
    </source>
</evidence>
<feature type="domain" description="Rab-GAP TBC" evidence="16">
    <location>
        <begin position="621"/>
        <end position="814"/>
    </location>
</feature>
<dbReference type="Gene3D" id="1.10.357.140">
    <property type="entry name" value="UbiA prenyltransferase"/>
    <property type="match status" value="1"/>
</dbReference>
<evidence type="ECO:0000256" key="4">
    <source>
        <dbReference type="ARBA" id="ARBA00016335"/>
    </source>
</evidence>
<feature type="region of interest" description="Disordered" evidence="14">
    <location>
        <begin position="429"/>
        <end position="527"/>
    </location>
</feature>
<dbReference type="FunFam" id="1.10.8.270:FF:000016">
    <property type="entry name" value="TBC1 domain family member 2A"/>
    <property type="match status" value="1"/>
</dbReference>
<keyword evidence="11 15" id="KW-0472">Membrane</keyword>
<dbReference type="SMART" id="SM00164">
    <property type="entry name" value="TBC"/>
    <property type="match status" value="1"/>
</dbReference>
<feature type="region of interest" description="Disordered" evidence="14">
    <location>
        <begin position="984"/>
        <end position="1017"/>
    </location>
</feature>
<dbReference type="WBParaSite" id="MBELARI_LOCUS18548">
    <property type="protein sequence ID" value="MBELARI_LOCUS18548"/>
    <property type="gene ID" value="MBELARI_LOCUS18548"/>
</dbReference>
<dbReference type="Pfam" id="PF01040">
    <property type="entry name" value="UbiA"/>
    <property type="match status" value="1"/>
</dbReference>
<evidence type="ECO:0000256" key="15">
    <source>
        <dbReference type="SAM" id="Phobius"/>
    </source>
</evidence>
<dbReference type="GO" id="GO:0006784">
    <property type="term" value="P:heme A biosynthetic process"/>
    <property type="evidence" value="ECO:0007669"/>
    <property type="project" value="TreeGrafter"/>
</dbReference>
<keyword evidence="6 15" id="KW-0812">Transmembrane</keyword>
<dbReference type="Pfam" id="PF00566">
    <property type="entry name" value="RabGAP-TBC"/>
    <property type="match status" value="1"/>
</dbReference>
<feature type="transmembrane region" description="Helical" evidence="15">
    <location>
        <begin position="301"/>
        <end position="323"/>
    </location>
</feature>
<evidence type="ECO:0000256" key="10">
    <source>
        <dbReference type="ARBA" id="ARBA00023133"/>
    </source>
</evidence>
<evidence type="ECO:0000256" key="2">
    <source>
        <dbReference type="ARBA" id="ARBA00005985"/>
    </source>
</evidence>
<dbReference type="FunFam" id="1.10.357.140:FF:000004">
    <property type="entry name" value="Protoheme IX farnesyltransferase, mitochondrial"/>
    <property type="match status" value="1"/>
</dbReference>
<feature type="compositionally biased region" description="Acidic residues" evidence="14">
    <location>
        <begin position="485"/>
        <end position="497"/>
    </location>
</feature>
<dbReference type="SUPFAM" id="SSF47923">
    <property type="entry name" value="Ypt/Rab-GAP domain of gyp1p"/>
    <property type="match status" value="2"/>
</dbReference>
<accession>A0AAF3EWP4</accession>
<feature type="compositionally biased region" description="Polar residues" evidence="14">
    <location>
        <begin position="469"/>
        <end position="482"/>
    </location>
</feature>
<dbReference type="Proteomes" id="UP000887575">
    <property type="component" value="Unassembled WGS sequence"/>
</dbReference>
<dbReference type="PANTHER" id="PTHR43448:SF2">
    <property type="entry name" value="PROTOHEME IX FARNESYLTRANSFERASE, MITOCHONDRIAL"/>
    <property type="match status" value="1"/>
</dbReference>
<feature type="region of interest" description="Disordered" evidence="14">
    <location>
        <begin position="908"/>
        <end position="968"/>
    </location>
</feature>
<dbReference type="InterPro" id="IPR000537">
    <property type="entry name" value="UbiA_prenyltransferase"/>
</dbReference>
<evidence type="ECO:0000256" key="12">
    <source>
        <dbReference type="ARBA" id="ARBA00030253"/>
    </source>
</evidence>
<evidence type="ECO:0000256" key="3">
    <source>
        <dbReference type="ARBA" id="ARBA00012292"/>
    </source>
</evidence>
<evidence type="ECO:0000256" key="7">
    <source>
        <dbReference type="ARBA" id="ARBA00022946"/>
    </source>
</evidence>
<proteinExistence type="inferred from homology"/>
<keyword evidence="7" id="KW-0809">Transit peptide</keyword>
<keyword evidence="9" id="KW-0496">Mitochondrion</keyword>
<dbReference type="Gene3D" id="1.10.472.80">
    <property type="entry name" value="Ypt/Rab-GAP domain of gyp1p, domain 3"/>
    <property type="match status" value="1"/>
</dbReference>
<dbReference type="InterPro" id="IPR006369">
    <property type="entry name" value="Protohaem_IX_farnesylTrfase"/>
</dbReference>
<dbReference type="InterPro" id="IPR000195">
    <property type="entry name" value="Rab-GAP-TBC_dom"/>
</dbReference>
<evidence type="ECO:0000256" key="11">
    <source>
        <dbReference type="ARBA" id="ARBA00023136"/>
    </source>
</evidence>
<evidence type="ECO:0000256" key="8">
    <source>
        <dbReference type="ARBA" id="ARBA00022989"/>
    </source>
</evidence>
<feature type="region of interest" description="Disordered" evidence="14">
    <location>
        <begin position="871"/>
        <end position="893"/>
    </location>
</feature>
<evidence type="ECO:0000256" key="14">
    <source>
        <dbReference type="SAM" id="MobiDB-lite"/>
    </source>
</evidence>
<evidence type="ECO:0000313" key="18">
    <source>
        <dbReference type="WBParaSite" id="MBELARI_LOCUS18548"/>
    </source>
</evidence>
<dbReference type="InterPro" id="IPR044878">
    <property type="entry name" value="UbiA_sf"/>
</dbReference>
<keyword evidence="10" id="KW-0350">Heme biosynthesis</keyword>
<dbReference type="PROSITE" id="PS50086">
    <property type="entry name" value="TBC_RABGAP"/>
    <property type="match status" value="1"/>
</dbReference>
<dbReference type="NCBIfam" id="TIGR01473">
    <property type="entry name" value="cyoE_ctaB"/>
    <property type="match status" value="1"/>
</dbReference>
<keyword evidence="5" id="KW-0808">Transferase</keyword>
<evidence type="ECO:0000256" key="13">
    <source>
        <dbReference type="ARBA" id="ARBA00047690"/>
    </source>
</evidence>
<feature type="transmembrane region" description="Helical" evidence="15">
    <location>
        <begin position="207"/>
        <end position="226"/>
    </location>
</feature>
<dbReference type="EC" id="2.5.1.141" evidence="3"/>
<name>A0AAF3EWP4_9BILA</name>
<dbReference type="HAMAP" id="MF_00154">
    <property type="entry name" value="CyoE_CtaB"/>
    <property type="match status" value="1"/>
</dbReference>
<dbReference type="InterPro" id="IPR035969">
    <property type="entry name" value="Rab-GAP_TBC_sf"/>
</dbReference>
<feature type="compositionally biased region" description="Polar residues" evidence="14">
    <location>
        <begin position="916"/>
        <end position="929"/>
    </location>
</feature>
<organism evidence="17 18">
    <name type="scientific">Mesorhabditis belari</name>
    <dbReference type="NCBI Taxonomy" id="2138241"/>
    <lineage>
        <taxon>Eukaryota</taxon>
        <taxon>Metazoa</taxon>
        <taxon>Ecdysozoa</taxon>
        <taxon>Nematoda</taxon>
        <taxon>Chromadorea</taxon>
        <taxon>Rhabditida</taxon>
        <taxon>Rhabditina</taxon>
        <taxon>Rhabditomorpha</taxon>
        <taxon>Rhabditoidea</taxon>
        <taxon>Rhabditidae</taxon>
        <taxon>Mesorhabditinae</taxon>
        <taxon>Mesorhabditis</taxon>
    </lineage>
</organism>
<keyword evidence="8 15" id="KW-1133">Transmembrane helix</keyword>
<dbReference type="Gene3D" id="1.10.8.270">
    <property type="entry name" value="putative rabgap domain of human tbc1 domain family member 14 like domains"/>
    <property type="match status" value="1"/>
</dbReference>
<dbReference type="GO" id="GO:0031966">
    <property type="term" value="C:mitochondrial membrane"/>
    <property type="evidence" value="ECO:0007669"/>
    <property type="project" value="UniProtKB-SubCell"/>
</dbReference>
<comment type="subcellular location">
    <subcellularLocation>
        <location evidence="1">Mitochondrion membrane</location>
        <topology evidence="1">Multi-pass membrane protein</topology>
    </subcellularLocation>
</comment>
<dbReference type="PANTHER" id="PTHR43448">
    <property type="entry name" value="PROTOHEME IX FARNESYLTRANSFERASE, MITOCHONDRIAL"/>
    <property type="match status" value="1"/>
</dbReference>
<comment type="catalytic activity">
    <reaction evidence="13">
        <text>heme b + (2E,6E)-farnesyl diphosphate + H2O = Fe(II)-heme o + diphosphate</text>
        <dbReference type="Rhea" id="RHEA:28070"/>
        <dbReference type="ChEBI" id="CHEBI:15377"/>
        <dbReference type="ChEBI" id="CHEBI:33019"/>
        <dbReference type="ChEBI" id="CHEBI:60344"/>
        <dbReference type="ChEBI" id="CHEBI:60530"/>
        <dbReference type="ChEBI" id="CHEBI:175763"/>
        <dbReference type="EC" id="2.5.1.141"/>
    </reaction>
</comment>
<dbReference type="AlphaFoldDB" id="A0AAF3EWP4"/>
<dbReference type="GO" id="GO:0008495">
    <property type="term" value="F:protoheme IX farnesyltransferase activity"/>
    <property type="evidence" value="ECO:0007669"/>
    <property type="project" value="UniProtKB-EC"/>
</dbReference>
<reference evidence="18" key="1">
    <citation type="submission" date="2024-02" db="UniProtKB">
        <authorList>
            <consortium name="WormBaseParasite"/>
        </authorList>
    </citation>
    <scope>IDENTIFICATION</scope>
</reference>
<protein>
    <recommendedName>
        <fullName evidence="4">Protoheme IX farnesyltransferase, mitochondrial</fullName>
        <ecNumber evidence="3">2.5.1.141</ecNumber>
    </recommendedName>
    <alternativeName>
        <fullName evidence="12">Heme O synthase</fullName>
    </alternativeName>
</protein>
<keyword evidence="17" id="KW-1185">Reference proteome</keyword>
<feature type="transmembrane region" description="Helical" evidence="15">
    <location>
        <begin position="180"/>
        <end position="201"/>
    </location>
</feature>
<evidence type="ECO:0000313" key="17">
    <source>
        <dbReference type="Proteomes" id="UP000887575"/>
    </source>
</evidence>
<evidence type="ECO:0000256" key="9">
    <source>
        <dbReference type="ARBA" id="ARBA00023128"/>
    </source>
</evidence>
<evidence type="ECO:0000256" key="1">
    <source>
        <dbReference type="ARBA" id="ARBA00004225"/>
    </source>
</evidence>
<dbReference type="PROSITE" id="PS51257">
    <property type="entry name" value="PROKAR_LIPOPROTEIN"/>
    <property type="match status" value="1"/>
</dbReference>
<comment type="similarity">
    <text evidence="2">Belongs to the UbiA prenyltransferase family.</text>
</comment>
<feature type="transmembrane region" description="Helical" evidence="15">
    <location>
        <begin position="233"/>
        <end position="252"/>
    </location>
</feature>
<feature type="transmembrane region" description="Helical" evidence="15">
    <location>
        <begin position="361"/>
        <end position="381"/>
    </location>
</feature>
<feature type="compositionally biased region" description="Polar residues" evidence="14">
    <location>
        <begin position="952"/>
        <end position="963"/>
    </location>
</feature>
<dbReference type="FunFam" id="1.10.472.80:FF:000019">
    <property type="entry name" value="USP6 N-terminal like"/>
    <property type="match status" value="1"/>
</dbReference>
<evidence type="ECO:0000256" key="6">
    <source>
        <dbReference type="ARBA" id="ARBA00022692"/>
    </source>
</evidence>
<feature type="compositionally biased region" description="Polar residues" evidence="14">
    <location>
        <begin position="437"/>
        <end position="454"/>
    </location>
</feature>